<proteinExistence type="predicted"/>
<dbReference type="AlphaFoldDB" id="A0A7W3STH1"/>
<dbReference type="PROSITE" id="PS51736">
    <property type="entry name" value="RECOMBINASES_3"/>
    <property type="match status" value="1"/>
</dbReference>
<dbReference type="GO" id="GO:0003677">
    <property type="term" value="F:DNA binding"/>
    <property type="evidence" value="ECO:0007669"/>
    <property type="project" value="UniProtKB-KW"/>
</dbReference>
<feature type="domain" description="Recombinase" evidence="8">
    <location>
        <begin position="161"/>
        <end position="281"/>
    </location>
</feature>
<dbReference type="PROSITE" id="PS00397">
    <property type="entry name" value="RECOMBINASES_1"/>
    <property type="match status" value="1"/>
</dbReference>
<dbReference type="InterPro" id="IPR025827">
    <property type="entry name" value="Zn_ribbon_recom_dom"/>
</dbReference>
<dbReference type="Pfam" id="PF07508">
    <property type="entry name" value="Recombinase"/>
    <property type="match status" value="1"/>
</dbReference>
<sequence length="580" mass="66925">MTTKRPAAIYVRVSTEEQATEGFSIQAQISDLERYALQNNFEIVSRYVDEGFSGKSIEGRPQMKRLLRDAEKHNFEAILIYKTDRLSRNTKNSIEIAEALKKNDIRLLSITENIDLTDHMGMALFQIISTMNELERNKTVDRVKWGMTERANQGHYNGGIVLGYDAVDKKLIVNEDEARIVQTIFNYAEQGLGLKAITRRLNEAGLRTKKNNSFSTHSIKNILNNPIYIGKIRFNQVKDWAEKRRKGKNDDYILSDGHHAPIISMEQWDAVQRLVKKRSYTPVRSETPTLLGGILRCPMCGKGMVIGHSTGSHAKYRIYKCGQFHNKGASVCRSNTIRAEIAEKTIFEELTRIVTDDAFLKKLVEKVNYERQNKEQPLLEEKKQVEKRIAKVQIKMKNLKEKILSHDDLIDLFKPELLELQEELKHLQQQRDELSLEFSKEDTEPVDYESLRKLLTDFHRVLSSTSPEEQRNLLRLIIKDIQITKDAPPRIGRRVTRVNLIFDFTIESLHEQAYNLLPKVYPDYDFVEAFNPRLLDGATLANFNKSKLGEVMASLSILPLASIRFTPINLHRPINLLHEH</sequence>
<feature type="active site" description="O-(5'-phospho-DNA)-serine intermediate" evidence="4 5">
    <location>
        <position position="14"/>
    </location>
</feature>
<dbReference type="PANTHER" id="PTHR30461:SF23">
    <property type="entry name" value="DNA RECOMBINASE-RELATED"/>
    <property type="match status" value="1"/>
</dbReference>
<feature type="domain" description="Resolvase/invertase-type recombinase catalytic" evidence="7">
    <location>
        <begin position="6"/>
        <end position="154"/>
    </location>
</feature>
<dbReference type="Proteomes" id="UP000567067">
    <property type="component" value="Unassembled WGS sequence"/>
</dbReference>
<dbReference type="Pfam" id="PF13408">
    <property type="entry name" value="Zn_ribbon_recom"/>
    <property type="match status" value="1"/>
</dbReference>
<dbReference type="Gene3D" id="3.40.50.1390">
    <property type="entry name" value="Resolvase, N-terminal catalytic domain"/>
    <property type="match status" value="1"/>
</dbReference>
<dbReference type="SUPFAM" id="SSF53041">
    <property type="entry name" value="Resolvase-like"/>
    <property type="match status" value="1"/>
</dbReference>
<reference evidence="9 10" key="1">
    <citation type="submission" date="2020-08" db="EMBL/GenBank/DDBJ databases">
        <title>Genomic Encyclopedia of Type Strains, Phase III (KMG-III): the genomes of soil and plant-associated and newly described type strains.</title>
        <authorList>
            <person name="Whitman W."/>
        </authorList>
    </citation>
    <scope>NUCLEOTIDE SEQUENCE [LARGE SCALE GENOMIC DNA]</scope>
    <source>
        <strain evidence="9 10">CECT 8693</strain>
    </source>
</reference>
<keyword evidence="1" id="KW-0229">DNA integration</keyword>
<feature type="coiled-coil region" evidence="6">
    <location>
        <begin position="382"/>
        <end position="444"/>
    </location>
</feature>
<dbReference type="InterPro" id="IPR050639">
    <property type="entry name" value="SSR_resolvase"/>
</dbReference>
<dbReference type="InterPro" id="IPR006119">
    <property type="entry name" value="Resolv_N"/>
</dbReference>
<dbReference type="InterPro" id="IPR038109">
    <property type="entry name" value="DNA_bind_recomb_sf"/>
</dbReference>
<keyword evidence="2" id="KW-0238">DNA-binding</keyword>
<dbReference type="InterPro" id="IPR006118">
    <property type="entry name" value="Recombinase_CS"/>
</dbReference>
<organism evidence="9 10">
    <name type="scientific">Fontibacillus solani</name>
    <dbReference type="NCBI Taxonomy" id="1572857"/>
    <lineage>
        <taxon>Bacteria</taxon>
        <taxon>Bacillati</taxon>
        <taxon>Bacillota</taxon>
        <taxon>Bacilli</taxon>
        <taxon>Bacillales</taxon>
        <taxon>Paenibacillaceae</taxon>
        <taxon>Fontibacillus</taxon>
    </lineage>
</organism>
<evidence type="ECO:0000259" key="7">
    <source>
        <dbReference type="PROSITE" id="PS51736"/>
    </source>
</evidence>
<dbReference type="SMART" id="SM00857">
    <property type="entry name" value="Resolvase"/>
    <property type="match status" value="1"/>
</dbReference>
<evidence type="ECO:0000256" key="2">
    <source>
        <dbReference type="ARBA" id="ARBA00023125"/>
    </source>
</evidence>
<dbReference type="InterPro" id="IPR036162">
    <property type="entry name" value="Resolvase-like_N_sf"/>
</dbReference>
<evidence type="ECO:0000256" key="3">
    <source>
        <dbReference type="ARBA" id="ARBA00023172"/>
    </source>
</evidence>
<dbReference type="PROSITE" id="PS51737">
    <property type="entry name" value="RECOMBINASE_DNA_BIND"/>
    <property type="match status" value="1"/>
</dbReference>
<name>A0A7W3STH1_9BACL</name>
<comment type="caution">
    <text evidence="9">The sequence shown here is derived from an EMBL/GenBank/DDBJ whole genome shotgun (WGS) entry which is preliminary data.</text>
</comment>
<keyword evidence="3" id="KW-0233">DNA recombination</keyword>
<protein>
    <submittedName>
        <fullName evidence="9">Site-specific DNA recombinase</fullName>
    </submittedName>
</protein>
<dbReference type="Pfam" id="PF00239">
    <property type="entry name" value="Resolvase"/>
    <property type="match status" value="1"/>
</dbReference>
<evidence type="ECO:0000259" key="8">
    <source>
        <dbReference type="PROSITE" id="PS51737"/>
    </source>
</evidence>
<evidence type="ECO:0000256" key="5">
    <source>
        <dbReference type="PROSITE-ProRule" id="PRU10137"/>
    </source>
</evidence>
<dbReference type="GO" id="GO:0015074">
    <property type="term" value="P:DNA integration"/>
    <property type="evidence" value="ECO:0007669"/>
    <property type="project" value="UniProtKB-KW"/>
</dbReference>
<evidence type="ECO:0000313" key="9">
    <source>
        <dbReference type="EMBL" id="MBA9085966.1"/>
    </source>
</evidence>
<dbReference type="EMBL" id="JACJIP010000014">
    <property type="protein sequence ID" value="MBA9085966.1"/>
    <property type="molecule type" value="Genomic_DNA"/>
</dbReference>
<dbReference type="RefSeq" id="WP_182535812.1">
    <property type="nucleotide sequence ID" value="NZ_JACJIP010000014.1"/>
</dbReference>
<dbReference type="CDD" id="cd00338">
    <property type="entry name" value="Ser_Recombinase"/>
    <property type="match status" value="1"/>
</dbReference>
<dbReference type="Gene3D" id="3.90.1750.20">
    <property type="entry name" value="Putative Large Serine Recombinase, Chain B, Domain 2"/>
    <property type="match status" value="1"/>
</dbReference>
<evidence type="ECO:0000256" key="6">
    <source>
        <dbReference type="SAM" id="Coils"/>
    </source>
</evidence>
<dbReference type="PANTHER" id="PTHR30461">
    <property type="entry name" value="DNA-INVERTASE FROM LAMBDOID PROPHAGE"/>
    <property type="match status" value="1"/>
</dbReference>
<evidence type="ECO:0000256" key="4">
    <source>
        <dbReference type="PIRSR" id="PIRSR606118-50"/>
    </source>
</evidence>
<accession>A0A7W3STH1</accession>
<evidence type="ECO:0000313" key="10">
    <source>
        <dbReference type="Proteomes" id="UP000567067"/>
    </source>
</evidence>
<dbReference type="GO" id="GO:0000150">
    <property type="term" value="F:DNA strand exchange activity"/>
    <property type="evidence" value="ECO:0007669"/>
    <property type="project" value="InterPro"/>
</dbReference>
<gene>
    <name evidence="9" type="ORF">FHR92_002438</name>
</gene>
<dbReference type="InterPro" id="IPR011109">
    <property type="entry name" value="DNA_bind_recombinase_dom"/>
</dbReference>
<keyword evidence="6" id="KW-0175">Coiled coil</keyword>
<evidence type="ECO:0000256" key="1">
    <source>
        <dbReference type="ARBA" id="ARBA00022908"/>
    </source>
</evidence>
<keyword evidence="10" id="KW-1185">Reference proteome</keyword>